<dbReference type="PATRIC" id="fig|1348663.4.peg.557"/>
<reference evidence="2 3" key="1">
    <citation type="submission" date="2014-05" db="EMBL/GenBank/DDBJ databases">
        <title>Draft Genome Sequence of Kitasatospora cheerisanensis KCTC 2395.</title>
        <authorList>
            <person name="Nam D.H."/>
        </authorList>
    </citation>
    <scope>NUCLEOTIDE SEQUENCE [LARGE SCALE GENOMIC DNA]</scope>
    <source>
        <strain evidence="2 3">KCTC 2395</strain>
    </source>
</reference>
<feature type="compositionally biased region" description="Basic and acidic residues" evidence="1">
    <location>
        <begin position="127"/>
        <end position="145"/>
    </location>
</feature>
<feature type="region of interest" description="Disordered" evidence="1">
    <location>
        <begin position="114"/>
        <end position="145"/>
    </location>
</feature>
<keyword evidence="3" id="KW-1185">Reference proteome</keyword>
<organism evidence="2 3">
    <name type="scientific">Kitasatospora cheerisanensis KCTC 2395</name>
    <dbReference type="NCBI Taxonomy" id="1348663"/>
    <lineage>
        <taxon>Bacteria</taxon>
        <taxon>Bacillati</taxon>
        <taxon>Actinomycetota</taxon>
        <taxon>Actinomycetes</taxon>
        <taxon>Kitasatosporales</taxon>
        <taxon>Streptomycetaceae</taxon>
        <taxon>Kitasatospora</taxon>
    </lineage>
</organism>
<dbReference type="AlphaFoldDB" id="A0A066ZBK6"/>
<sequence length="145" mass="15372">MTVVLCLGVLVGYALVAFLTARSVFLRGRAAYLEGRTGSGGAHTVGAFERQERQQTEAVALCAGALWPAAVPLLLLRRAVAALVLARPAGPVRPAPGEVAERIEELERALRLGRHAAPPCSGPARMPARDGGRRTDEVPTTRRKS</sequence>
<protein>
    <submittedName>
        <fullName evidence="2">Uncharacterized protein</fullName>
    </submittedName>
</protein>
<evidence type="ECO:0000256" key="1">
    <source>
        <dbReference type="SAM" id="MobiDB-lite"/>
    </source>
</evidence>
<comment type="caution">
    <text evidence="2">The sequence shown here is derived from an EMBL/GenBank/DDBJ whole genome shotgun (WGS) entry which is preliminary data.</text>
</comment>
<dbReference type="OrthoDB" id="3874258at2"/>
<dbReference type="RefSeq" id="WP_157031855.1">
    <property type="nucleotide sequence ID" value="NZ_KK853997.1"/>
</dbReference>
<dbReference type="eggNOG" id="ENOG502ZYV9">
    <property type="taxonomic scope" value="Bacteria"/>
</dbReference>
<name>A0A066ZBK6_9ACTN</name>
<proteinExistence type="predicted"/>
<evidence type="ECO:0000313" key="3">
    <source>
        <dbReference type="Proteomes" id="UP000027178"/>
    </source>
</evidence>
<dbReference type="Proteomes" id="UP000027178">
    <property type="component" value="Unassembled WGS sequence"/>
</dbReference>
<gene>
    <name evidence="2" type="ORF">KCH_05870</name>
</gene>
<accession>A0A066ZBK6</accession>
<dbReference type="EMBL" id="JNBY01000022">
    <property type="protein sequence ID" value="KDN87666.1"/>
    <property type="molecule type" value="Genomic_DNA"/>
</dbReference>
<evidence type="ECO:0000313" key="2">
    <source>
        <dbReference type="EMBL" id="KDN87666.1"/>
    </source>
</evidence>
<dbReference type="HOGENOM" id="CLU_1784301_0_0_11"/>